<reference evidence="2" key="1">
    <citation type="journal article" date="2014" name="Int. J. Syst. Evol. Microbiol.">
        <title>Complete genome sequence of Corynebacterium casei LMG S-19264T (=DSM 44701T), isolated from a smear-ripened cheese.</title>
        <authorList>
            <consortium name="US DOE Joint Genome Institute (JGI-PGF)"/>
            <person name="Walter F."/>
            <person name="Albersmeier A."/>
            <person name="Kalinowski J."/>
            <person name="Ruckert C."/>
        </authorList>
    </citation>
    <scope>NUCLEOTIDE SEQUENCE</scope>
    <source>
        <strain evidence="2">JCM 4059</strain>
    </source>
</reference>
<keyword evidence="3" id="KW-1185">Reference proteome</keyword>
<keyword evidence="2" id="KW-0449">Lipoprotein</keyword>
<feature type="signal peptide" evidence="1">
    <location>
        <begin position="1"/>
        <end position="28"/>
    </location>
</feature>
<reference evidence="2" key="2">
    <citation type="submission" date="2020-09" db="EMBL/GenBank/DDBJ databases">
        <authorList>
            <person name="Sun Q."/>
            <person name="Ohkuma M."/>
        </authorList>
    </citation>
    <scope>NUCLEOTIDE SEQUENCE</scope>
    <source>
        <strain evidence="2">JCM 4059</strain>
    </source>
</reference>
<evidence type="ECO:0000313" key="2">
    <source>
        <dbReference type="EMBL" id="GHF46809.1"/>
    </source>
</evidence>
<sequence length="159" mass="16947">MTVAIFRGKRRRAAAAVGAVAFGLVALSACDKPTPLATVTVGSTTKTAEATCYNDGDALPGKKVESCLKDGEGTNVIKVSPDEKIRFGVDPKIADNGWTFLLNGQIVDQEPYKKTYRSFPAGALFRNQMGADSPKAQISFVETGSGKALGVWNFTLERD</sequence>
<keyword evidence="1" id="KW-0732">Signal</keyword>
<dbReference type="RefSeq" id="WP_190130054.1">
    <property type="nucleotide sequence ID" value="NZ_BNBD01000005.1"/>
</dbReference>
<dbReference type="PROSITE" id="PS51257">
    <property type="entry name" value="PROKAR_LIPOPROTEIN"/>
    <property type="match status" value="1"/>
</dbReference>
<evidence type="ECO:0000256" key="1">
    <source>
        <dbReference type="SAM" id="SignalP"/>
    </source>
</evidence>
<dbReference type="AlphaFoldDB" id="A0A919B2L4"/>
<organism evidence="2 3">
    <name type="scientific">Streptomyces mashuensis</name>
    <dbReference type="NCBI Taxonomy" id="33904"/>
    <lineage>
        <taxon>Bacteria</taxon>
        <taxon>Bacillati</taxon>
        <taxon>Actinomycetota</taxon>
        <taxon>Actinomycetes</taxon>
        <taxon>Kitasatosporales</taxon>
        <taxon>Streptomycetaceae</taxon>
        <taxon>Streptomyces</taxon>
    </lineage>
</organism>
<proteinExistence type="predicted"/>
<evidence type="ECO:0000313" key="3">
    <source>
        <dbReference type="Proteomes" id="UP000638313"/>
    </source>
</evidence>
<name>A0A919B2L4_9ACTN</name>
<gene>
    <name evidence="2" type="ORF">GCM10010218_30120</name>
</gene>
<feature type="chain" id="PRO_5038713246" evidence="1">
    <location>
        <begin position="29"/>
        <end position="159"/>
    </location>
</feature>
<dbReference type="Proteomes" id="UP000638313">
    <property type="component" value="Unassembled WGS sequence"/>
</dbReference>
<comment type="caution">
    <text evidence="2">The sequence shown here is derived from an EMBL/GenBank/DDBJ whole genome shotgun (WGS) entry which is preliminary data.</text>
</comment>
<dbReference type="EMBL" id="BNBD01000005">
    <property type="protein sequence ID" value="GHF46809.1"/>
    <property type="molecule type" value="Genomic_DNA"/>
</dbReference>
<accession>A0A919B2L4</accession>
<protein>
    <submittedName>
        <fullName evidence="2">Lipoprotein</fullName>
    </submittedName>
</protein>